<dbReference type="EMBL" id="JAAAJA010000126">
    <property type="protein sequence ID" value="KAG0261363.1"/>
    <property type="molecule type" value="Genomic_DNA"/>
</dbReference>
<name>A0A9P6Q5X9_9FUNG</name>
<dbReference type="CDD" id="cd16105">
    <property type="entry name" value="Ubl_ASPSCR1_like"/>
    <property type="match status" value="1"/>
</dbReference>
<feature type="compositionally biased region" description="Basic and acidic residues" evidence="1">
    <location>
        <begin position="548"/>
        <end position="557"/>
    </location>
</feature>
<gene>
    <name evidence="3" type="primary">ASPSCR1</name>
    <name evidence="3" type="ORF">BG011_001076</name>
</gene>
<dbReference type="CDD" id="cd17075">
    <property type="entry name" value="UBX1_UBXN9"/>
    <property type="match status" value="1"/>
</dbReference>
<keyword evidence="4" id="KW-1185">Reference proteome</keyword>
<feature type="region of interest" description="Disordered" evidence="1">
    <location>
        <begin position="454"/>
        <end position="502"/>
    </location>
</feature>
<evidence type="ECO:0000259" key="2">
    <source>
        <dbReference type="PROSITE" id="PS50033"/>
    </source>
</evidence>
<protein>
    <submittedName>
        <fullName evidence="3">Tether containing UBX domain for GLUT4</fullName>
    </submittedName>
</protein>
<dbReference type="GO" id="GO:0005737">
    <property type="term" value="C:cytoplasm"/>
    <property type="evidence" value="ECO:0007669"/>
    <property type="project" value="TreeGrafter"/>
</dbReference>
<feature type="domain" description="UBX" evidence="2">
    <location>
        <begin position="573"/>
        <end position="649"/>
    </location>
</feature>
<organism evidence="3 4">
    <name type="scientific">Mortierella polycephala</name>
    <dbReference type="NCBI Taxonomy" id="41804"/>
    <lineage>
        <taxon>Eukaryota</taxon>
        <taxon>Fungi</taxon>
        <taxon>Fungi incertae sedis</taxon>
        <taxon>Mucoromycota</taxon>
        <taxon>Mortierellomycotina</taxon>
        <taxon>Mortierellomycetes</taxon>
        <taxon>Mortierellales</taxon>
        <taxon>Mortierellaceae</taxon>
        <taxon>Mortierella</taxon>
    </lineage>
</organism>
<evidence type="ECO:0000313" key="4">
    <source>
        <dbReference type="Proteomes" id="UP000726737"/>
    </source>
</evidence>
<accession>A0A9P6Q5X9</accession>
<proteinExistence type="predicted"/>
<dbReference type="InterPro" id="IPR021569">
    <property type="entry name" value="TUG-UBL1"/>
</dbReference>
<feature type="region of interest" description="Disordered" evidence="1">
    <location>
        <begin position="545"/>
        <end position="570"/>
    </location>
</feature>
<feature type="compositionally biased region" description="Low complexity" evidence="1">
    <location>
        <begin position="220"/>
        <end position="247"/>
    </location>
</feature>
<dbReference type="InterPro" id="IPR029071">
    <property type="entry name" value="Ubiquitin-like_domsf"/>
</dbReference>
<dbReference type="PANTHER" id="PTHR46467">
    <property type="entry name" value="TETHER CONTAINING UBX DOMAIN FOR GLUT4"/>
    <property type="match status" value="1"/>
</dbReference>
<dbReference type="Proteomes" id="UP000726737">
    <property type="component" value="Unassembled WGS sequence"/>
</dbReference>
<feature type="compositionally biased region" description="Low complexity" evidence="1">
    <location>
        <begin position="721"/>
        <end position="733"/>
    </location>
</feature>
<dbReference type="Pfam" id="PF11470">
    <property type="entry name" value="TUG-UBL1"/>
    <property type="match status" value="1"/>
</dbReference>
<dbReference type="CDD" id="cd16118">
    <property type="entry name" value="UBX2_UBXN9"/>
    <property type="match status" value="1"/>
</dbReference>
<dbReference type="OrthoDB" id="440781at2759"/>
<feature type="compositionally biased region" description="Polar residues" evidence="1">
    <location>
        <begin position="462"/>
        <end position="474"/>
    </location>
</feature>
<dbReference type="InterPro" id="IPR059238">
    <property type="entry name" value="UBX1_UBXN9"/>
</dbReference>
<reference evidence="3" key="1">
    <citation type="journal article" date="2020" name="Fungal Divers.">
        <title>Resolving the Mortierellaceae phylogeny through synthesis of multi-gene phylogenetics and phylogenomics.</title>
        <authorList>
            <person name="Vandepol N."/>
            <person name="Liber J."/>
            <person name="Desiro A."/>
            <person name="Na H."/>
            <person name="Kennedy M."/>
            <person name="Barry K."/>
            <person name="Grigoriev I.V."/>
            <person name="Miller A.N."/>
            <person name="O'Donnell K."/>
            <person name="Stajich J.E."/>
            <person name="Bonito G."/>
        </authorList>
    </citation>
    <scope>NUCLEOTIDE SEQUENCE</scope>
    <source>
        <strain evidence="3">KOD948</strain>
    </source>
</reference>
<feature type="region of interest" description="Disordered" evidence="1">
    <location>
        <begin position="306"/>
        <end position="329"/>
    </location>
</feature>
<sequence>MASNLTVNLGAGKKQLVKTTPTMILRQVVNIVCEKQNYAEPENYGLKSGKNFLDLSLSIRYANIAPGAKLELARIPKDRSAPTHVDLALQLEDGGRMIQSFALTTTLWDVLLGFEKASNGSFNLTRRTAVPQPTATKNIFSLQRIKKSIKPAVEVYLLPIVILLEREYVSIATLKTTTLQLAGLHKGNAVFRVMMRYTDAGIDEFMEEIERDYSGSTVASNGVSGTSSPSTTSNESSKTPPSSSSPVRKAEPSIQTSPTKVFKKDKTAGEQDFCTTNKDANHRPDSNLGTNVDGIQTPLPDMTARAGGVDNSSREGNLVAPTPGSNELNIQRQTPVQDMNTAMIEANLEIRQLREQETQAALTDRVKRLSKTSDSSDRERFVRSLPPVMFTDEPVSEMDVDHTQPSPESAAPLSHEEVVRQIAHRVSLQLKQAQKRGNSTMDYHMLIAQEIEKEQRAGVLPSTPTGSRHNSMYRSKSEDESSGQSVEAATVPQPQPSATVEEPVARDVKVFKPPADTDVPLSNQIDLPDDFYTLTSQDVMKLMSGQKAKREEAENRGFKTAAARAEEEKAKERRYPNTIIRIRFPDRVQLQATFCSQDTIGDVRKWVAGACVGHGEKFDLYTTPPKKILADDKQTLYQAGLAPQSIVYFSWKDSKLNSDSPFLNGEYMMKMQDLPIPGLELGETKAETTSPFPGEGQGLNRTGSVPAMTKEQSRMSDRMSSSKSGGSSSSSGGLPKWMRLSKK</sequence>
<dbReference type="GO" id="GO:0006886">
    <property type="term" value="P:intracellular protein transport"/>
    <property type="evidence" value="ECO:0007669"/>
    <property type="project" value="TreeGrafter"/>
</dbReference>
<feature type="region of interest" description="Disordered" evidence="1">
    <location>
        <begin position="684"/>
        <end position="743"/>
    </location>
</feature>
<dbReference type="SUPFAM" id="SSF54236">
    <property type="entry name" value="Ubiquitin-like"/>
    <property type="match status" value="2"/>
</dbReference>
<feature type="region of interest" description="Disordered" evidence="1">
    <location>
        <begin position="216"/>
        <end position="293"/>
    </location>
</feature>
<dbReference type="PANTHER" id="PTHR46467:SF1">
    <property type="entry name" value="TETHER CONTAINING UBX DOMAIN FOR GLUT4"/>
    <property type="match status" value="1"/>
</dbReference>
<evidence type="ECO:0000313" key="3">
    <source>
        <dbReference type="EMBL" id="KAG0261363.1"/>
    </source>
</evidence>
<dbReference type="GO" id="GO:0012506">
    <property type="term" value="C:vesicle membrane"/>
    <property type="evidence" value="ECO:0007669"/>
    <property type="project" value="TreeGrafter"/>
</dbReference>
<dbReference type="PROSITE" id="PS50033">
    <property type="entry name" value="UBX"/>
    <property type="match status" value="1"/>
</dbReference>
<dbReference type="AlphaFoldDB" id="A0A9P6Q5X9"/>
<dbReference type="SMART" id="SM00166">
    <property type="entry name" value="UBX"/>
    <property type="match status" value="1"/>
</dbReference>
<comment type="caution">
    <text evidence="3">The sequence shown here is derived from an EMBL/GenBank/DDBJ whole genome shotgun (WGS) entry which is preliminary data.</text>
</comment>
<dbReference type="Pfam" id="PF00789">
    <property type="entry name" value="UBX"/>
    <property type="match status" value="1"/>
</dbReference>
<dbReference type="GO" id="GO:0005634">
    <property type="term" value="C:nucleus"/>
    <property type="evidence" value="ECO:0007669"/>
    <property type="project" value="TreeGrafter"/>
</dbReference>
<dbReference type="InterPro" id="IPR001012">
    <property type="entry name" value="UBX_dom"/>
</dbReference>
<dbReference type="Gene3D" id="3.10.20.90">
    <property type="entry name" value="Phosphatidylinositol 3-kinase Catalytic Subunit, Chain A, domain 1"/>
    <property type="match status" value="2"/>
</dbReference>
<evidence type="ECO:0000256" key="1">
    <source>
        <dbReference type="SAM" id="MobiDB-lite"/>
    </source>
</evidence>